<dbReference type="STRING" id="559304.G8YIF4"/>
<feature type="compositionally biased region" description="Acidic residues" evidence="8">
    <location>
        <begin position="1161"/>
        <end position="1192"/>
    </location>
</feature>
<reference evidence="10" key="1">
    <citation type="submission" date="2011-10" db="EMBL/GenBank/DDBJ databases">
        <authorList>
            <person name="Genoscope - CEA"/>
        </authorList>
    </citation>
    <scope>NUCLEOTIDE SEQUENCE</scope>
</reference>
<gene>
    <name evidence="10" type="primary">Piso0_003197</name>
    <name evidence="10" type="ORF">GNLVRS01_PISO0G07024g</name>
    <name evidence="11" type="ORF">GNLVRS01_PISO0H07025g</name>
</gene>
<dbReference type="MEROPS" id="C19.103"/>
<sequence>MSQELPLSPVMPGGYVSETDKEYDAQSSEEDTSLSNCRKEIKESLAKMSRQEGETVFLILQDYLDKIMNMEAEGLEDLKDQIGPINCKLLMNRNISTTAIAAVSPQLFSRLSRWFGKVGEPQQRTLIRDPTSHELTIERFPPYFQIHVLSKGNARSFGHSHDSEVPGFFLSQTKTFNDLLHEIKSRVLKSSDNIDLRIWFISSGGNNTIPYSISLLCFLNEIPKKHLLLPKYYNSTLKNHGIVLPSYRVMAEIQDKSSHSYPIDDYFKTVDPDTFSAERITSSGGDLGLSNLGNTCYMNSALQCLLHIPEVNYYFFYNIFEKELNTVNPLGYKGQIAKAFGDLLHKLFDQSKNDSFSAVSPRDFKFKIGQYSSVFRGYSQQDSQEFLSWLLDALHEDLNRIIEKVYYEKPELKDEEVNDASAIKRLAETCWQQHKKRNDSVVVDLFTGMYQSTLVCPSCEKTSITFDPFNDLTLPLPVNKKWYHTFTIIDLSEEKLDNPIMKLEVELNKSSNYDDLIKYVSEFLKVSTDELFVYEMFNKFFYKDFQAEYHTFKYLPVSELISDTDEIIIYIIPHDPISDIVVTVLNTYVNGEEENQVINTFGLPLFLVLHKDDEAKSMGKIKEKLVHLAGILTRAIEYPGTEREIFYSAKDFPKLKKNDSSEDIEMADENDQNSNDEDEKGYDSDISLANPNISVDHHFTVKYHDDEKGYEHHRRNFSTDKSETAVHVPRTRFNYSTLPELSKKLPDLKYKYYHYPEIYTDGDHGLDVSPEKSESEDYVLVDKQKVDSKYNYQAPSVDASDEEIDSESDRNNPGPVGSLFDSVVTLPPDMNLNSDGISDRSSRHGSNEGVNGNMAEELTEGNIKRPVLVNNRTTLVCQWNFDSYCDYFQDEDLQTWKNVPFVPNPQIEANKKKLEMQQRSTVSLIDCLRSFSVPEVLGDQDLWYCPKCKDFKKATKTIQLWSIGDILAIHLKRFQGGSRSFSDKINMVVDFPIEGLDMSPFVASGQADNASAARSDLLYDLIAVDNHYGGLGGGHYTASVKNFRDGKWYYFNDSRVTEIKDSQECVTGAAYLLFYRKRSQNREFLGSEKLKRLIEDGRINYSLNLDSLKKELSGIKAQLDTFSEKPENKKDHHNADHVQNTNHTDSTSAFDESESKADTENGTEEAVEEDEEDDDDDDDDGAEEEVDEGQESEEGKDYRSDKEELLDSKSLKNGSKEKKIRNMNTRKLRESSIGESNEHGNSNGDNFKKRKQRLISKSEGLKKSIRLKQMNSMGNFSSDIASPVSSESEDNFVSDSISLTTSDTNTDIK</sequence>
<evidence type="ECO:0000256" key="5">
    <source>
        <dbReference type="ARBA" id="ARBA00022786"/>
    </source>
</evidence>
<dbReference type="PROSITE" id="PS00972">
    <property type="entry name" value="USP_1"/>
    <property type="match status" value="1"/>
</dbReference>
<protein>
    <recommendedName>
        <fullName evidence="3">ubiquitinyl hydrolase 1</fullName>
        <ecNumber evidence="3">3.4.19.12</ecNumber>
    </recommendedName>
</protein>
<dbReference type="Proteomes" id="UP000005222">
    <property type="component" value="Chromosome G"/>
</dbReference>
<feature type="region of interest" description="Disordered" evidence="8">
    <location>
        <begin position="1123"/>
        <end position="1261"/>
    </location>
</feature>
<dbReference type="GO" id="GO:0006508">
    <property type="term" value="P:proteolysis"/>
    <property type="evidence" value="ECO:0007669"/>
    <property type="project" value="UniProtKB-KW"/>
</dbReference>
<keyword evidence="7" id="KW-0788">Thiol protease</keyword>
<evidence type="ECO:0000256" key="3">
    <source>
        <dbReference type="ARBA" id="ARBA00012759"/>
    </source>
</evidence>
<dbReference type="Pfam" id="PF00443">
    <property type="entry name" value="UCH"/>
    <property type="match status" value="1"/>
</dbReference>
<dbReference type="EMBL" id="FO082053">
    <property type="protein sequence ID" value="CCE80099.1"/>
    <property type="molecule type" value="Genomic_DNA"/>
</dbReference>
<dbReference type="Gene3D" id="3.90.70.10">
    <property type="entry name" value="Cysteine proteinases"/>
    <property type="match status" value="2"/>
</dbReference>
<feature type="compositionally biased region" description="Basic and acidic residues" evidence="8">
    <location>
        <begin position="837"/>
        <end position="846"/>
    </location>
</feature>
<feature type="region of interest" description="Disordered" evidence="8">
    <location>
        <begin position="1"/>
        <end position="36"/>
    </location>
</feature>
<feature type="region of interest" description="Disordered" evidence="8">
    <location>
        <begin position="658"/>
        <end position="684"/>
    </location>
</feature>
<evidence type="ECO:0000313" key="10">
    <source>
        <dbReference type="EMBL" id="CCE80099.1"/>
    </source>
</evidence>
<feature type="region of interest" description="Disordered" evidence="8">
    <location>
        <begin position="791"/>
        <end position="853"/>
    </location>
</feature>
<evidence type="ECO:0000313" key="12">
    <source>
        <dbReference type="Proteomes" id="UP000005222"/>
    </source>
</evidence>
<evidence type="ECO:0000259" key="9">
    <source>
        <dbReference type="PROSITE" id="PS50235"/>
    </source>
</evidence>
<dbReference type="GO" id="GO:0004843">
    <property type="term" value="F:cysteine-type deubiquitinase activity"/>
    <property type="evidence" value="ECO:0007669"/>
    <property type="project" value="UniProtKB-EC"/>
</dbReference>
<dbReference type="PROSITE" id="PS50235">
    <property type="entry name" value="USP_3"/>
    <property type="match status" value="1"/>
</dbReference>
<feature type="compositionally biased region" description="Acidic residues" evidence="8">
    <location>
        <begin position="661"/>
        <end position="680"/>
    </location>
</feature>
<dbReference type="OrthoDB" id="292964at2759"/>
<feature type="compositionally biased region" description="Basic and acidic residues" evidence="8">
    <location>
        <begin position="1193"/>
        <end position="1217"/>
    </location>
</feature>
<evidence type="ECO:0000256" key="8">
    <source>
        <dbReference type="SAM" id="MobiDB-lite"/>
    </source>
</evidence>
<dbReference type="FunCoup" id="G8YIF4">
    <property type="interactions" value="1416"/>
</dbReference>
<keyword evidence="12" id="KW-1185">Reference proteome</keyword>
<organism evidence="10 12">
    <name type="scientific">Pichia sorbitophila (strain ATCC MYA-4447 / BCRC 22081 / CBS 7064 / NBRC 10061 / NRRL Y-12695)</name>
    <name type="common">Hybrid yeast</name>
    <dbReference type="NCBI Taxonomy" id="559304"/>
    <lineage>
        <taxon>Eukaryota</taxon>
        <taxon>Fungi</taxon>
        <taxon>Dikarya</taxon>
        <taxon>Ascomycota</taxon>
        <taxon>Saccharomycotina</taxon>
        <taxon>Pichiomycetes</taxon>
        <taxon>Debaryomycetaceae</taxon>
        <taxon>Millerozyma</taxon>
    </lineage>
</organism>
<comment type="catalytic activity">
    <reaction evidence="1">
        <text>Thiol-dependent hydrolysis of ester, thioester, amide, peptide and isopeptide bonds formed by the C-terminal Gly of ubiquitin (a 76-residue protein attached to proteins as an intracellular targeting signal).</text>
        <dbReference type="EC" id="3.4.19.12"/>
    </reaction>
</comment>
<dbReference type="Proteomes" id="UP000005222">
    <property type="component" value="Chromosome H"/>
</dbReference>
<comment type="similarity">
    <text evidence="2">Belongs to the peptidase C19 family.</text>
</comment>
<feature type="compositionally biased region" description="Basic and acidic residues" evidence="8">
    <location>
        <begin position="1227"/>
        <end position="1238"/>
    </location>
</feature>
<dbReference type="GO" id="GO:0016579">
    <property type="term" value="P:protein deubiquitination"/>
    <property type="evidence" value="ECO:0007669"/>
    <property type="project" value="InterPro"/>
</dbReference>
<dbReference type="eggNOG" id="KOG1870">
    <property type="taxonomic scope" value="Eukaryota"/>
</dbReference>
<evidence type="ECO:0000256" key="7">
    <source>
        <dbReference type="ARBA" id="ARBA00022807"/>
    </source>
</evidence>
<name>G8YIF4_PICSO</name>
<dbReference type="PANTHER" id="PTHR21646:SF24">
    <property type="entry name" value="UBIQUITIN CARBOXYL-TERMINAL HYDROLASE"/>
    <property type="match status" value="1"/>
</dbReference>
<evidence type="ECO:0000313" key="11">
    <source>
        <dbReference type="EMBL" id="CCE80864.1"/>
    </source>
</evidence>
<dbReference type="SUPFAM" id="SSF54001">
    <property type="entry name" value="Cysteine proteinases"/>
    <property type="match status" value="1"/>
</dbReference>
<dbReference type="PROSITE" id="PS00973">
    <property type="entry name" value="USP_2"/>
    <property type="match status" value="1"/>
</dbReference>
<dbReference type="InterPro" id="IPR028889">
    <property type="entry name" value="USP"/>
</dbReference>
<accession>G8YIF4</accession>
<dbReference type="PANTHER" id="PTHR21646">
    <property type="entry name" value="UBIQUITIN CARBOXYL-TERMINAL HYDROLASE"/>
    <property type="match status" value="1"/>
</dbReference>
<feature type="compositionally biased region" description="Basic and acidic residues" evidence="8">
    <location>
        <begin position="1123"/>
        <end position="1136"/>
    </location>
</feature>
<dbReference type="EMBL" id="FO082052">
    <property type="protein sequence ID" value="CCE80864.1"/>
    <property type="molecule type" value="Genomic_DNA"/>
</dbReference>
<dbReference type="InParanoid" id="G8YIF4"/>
<dbReference type="InterPro" id="IPR001394">
    <property type="entry name" value="Peptidase_C19_UCH"/>
</dbReference>
<dbReference type="InterPro" id="IPR018200">
    <property type="entry name" value="USP_CS"/>
</dbReference>
<keyword evidence="4" id="KW-0645">Protease</keyword>
<evidence type="ECO:0000256" key="2">
    <source>
        <dbReference type="ARBA" id="ARBA00009085"/>
    </source>
</evidence>
<keyword evidence="6" id="KW-0378">Hydrolase</keyword>
<feature type="domain" description="USP" evidence="9">
    <location>
        <begin position="287"/>
        <end position="1078"/>
    </location>
</feature>
<evidence type="ECO:0000256" key="6">
    <source>
        <dbReference type="ARBA" id="ARBA00022801"/>
    </source>
</evidence>
<feature type="compositionally biased region" description="Polar residues" evidence="8">
    <location>
        <begin position="1137"/>
        <end position="1150"/>
    </location>
</feature>
<proteinExistence type="inferred from homology"/>
<reference evidence="12" key="2">
    <citation type="journal article" date="2012" name="G3 (Bethesda)">
        <title>Pichia sorbitophila, an interspecies yeast hybrid reveals early steps of genome resolution following polyploidization.</title>
        <authorList>
            <person name="Leh Louis V."/>
            <person name="Despons L."/>
            <person name="Friedrich A."/>
            <person name="Martin T."/>
            <person name="Durrens P."/>
            <person name="Casaregola S."/>
            <person name="Neuveglise C."/>
            <person name="Fairhead C."/>
            <person name="Marck C."/>
            <person name="Cruz J.A."/>
            <person name="Straub M.L."/>
            <person name="Kugler V."/>
            <person name="Sacerdot C."/>
            <person name="Uzunov Z."/>
            <person name="Thierry A."/>
            <person name="Weiss S."/>
            <person name="Bleykasten C."/>
            <person name="De Montigny J."/>
            <person name="Jacques N."/>
            <person name="Jung P."/>
            <person name="Lemaire M."/>
            <person name="Mallet S."/>
            <person name="Morel G."/>
            <person name="Richard G.F."/>
            <person name="Sarkar A."/>
            <person name="Savel G."/>
            <person name="Schacherer J."/>
            <person name="Seret M.L."/>
            <person name="Talla E."/>
            <person name="Samson G."/>
            <person name="Jubin C."/>
            <person name="Poulain J."/>
            <person name="Vacherie B."/>
            <person name="Barbe V."/>
            <person name="Pelletier E."/>
            <person name="Sherman D.J."/>
            <person name="Westhof E."/>
            <person name="Weissenbach J."/>
            <person name="Baret P.V."/>
            <person name="Wincker P."/>
            <person name="Gaillardin C."/>
            <person name="Dujon B."/>
            <person name="Souciet J.L."/>
        </authorList>
    </citation>
    <scope>NUCLEOTIDE SEQUENCE [LARGE SCALE GENOMIC DNA]</scope>
    <source>
        <strain evidence="12">ATCC MYA-4447 / BCRC 22081 / CBS 7064 / NBRC 10061 / NRRL Y-12695</strain>
    </source>
</reference>
<evidence type="ECO:0000256" key="1">
    <source>
        <dbReference type="ARBA" id="ARBA00000707"/>
    </source>
</evidence>
<dbReference type="EC" id="3.4.19.12" evidence="3"/>
<dbReference type="InterPro" id="IPR050185">
    <property type="entry name" value="Ub_carboxyl-term_hydrolase"/>
</dbReference>
<keyword evidence="5" id="KW-0833">Ubl conjugation pathway</keyword>
<dbReference type="InterPro" id="IPR038765">
    <property type="entry name" value="Papain-like_cys_pep_sf"/>
</dbReference>
<evidence type="ECO:0000256" key="4">
    <source>
        <dbReference type="ARBA" id="ARBA00022670"/>
    </source>
</evidence>
<dbReference type="HOGENOM" id="CLU_001060_7_1_1"/>